<dbReference type="Proteomes" id="UP001489004">
    <property type="component" value="Unassembled WGS sequence"/>
</dbReference>
<evidence type="ECO:0000259" key="10">
    <source>
        <dbReference type="PROSITE" id="PS51845"/>
    </source>
</evidence>
<organism evidence="11 12">
    <name type="scientific">[Myrmecia] bisecta</name>
    <dbReference type="NCBI Taxonomy" id="41462"/>
    <lineage>
        <taxon>Eukaryota</taxon>
        <taxon>Viridiplantae</taxon>
        <taxon>Chlorophyta</taxon>
        <taxon>core chlorophytes</taxon>
        <taxon>Trebouxiophyceae</taxon>
        <taxon>Trebouxiales</taxon>
        <taxon>Trebouxiaceae</taxon>
        <taxon>Myrmecia</taxon>
    </lineage>
</organism>
<feature type="domain" description="PDEase" evidence="10">
    <location>
        <begin position="500"/>
        <end position="849"/>
    </location>
</feature>
<dbReference type="PANTHER" id="PTHR11347">
    <property type="entry name" value="CYCLIC NUCLEOTIDE PHOSPHODIESTERASE"/>
    <property type="match status" value="1"/>
</dbReference>
<evidence type="ECO:0000256" key="3">
    <source>
        <dbReference type="PIRSR" id="PIRSR623088-1"/>
    </source>
</evidence>
<accession>A0AAW1QEA1</accession>
<feature type="binding site" evidence="4">
    <location>
        <begin position="576"/>
        <end position="580"/>
    </location>
    <ligand>
        <name>AMP</name>
        <dbReference type="ChEBI" id="CHEBI:456215"/>
    </ligand>
</feature>
<feature type="binding site" evidence="5">
    <location>
        <position position="754"/>
    </location>
    <ligand>
        <name>Zn(2+)</name>
        <dbReference type="ChEBI" id="CHEBI:29105"/>
        <label>1</label>
    </ligand>
</feature>
<evidence type="ECO:0000256" key="6">
    <source>
        <dbReference type="RuleBase" id="RU363067"/>
    </source>
</evidence>
<feature type="binding site" evidence="5">
    <location>
        <position position="619"/>
    </location>
    <ligand>
        <name>Zn(2+)</name>
        <dbReference type="ChEBI" id="CHEBI:29105"/>
        <label>1</label>
    </ligand>
</feature>
<dbReference type="InterPro" id="IPR023174">
    <property type="entry name" value="PDEase_CS"/>
</dbReference>
<dbReference type="InterPro" id="IPR023088">
    <property type="entry name" value="PDEase"/>
</dbReference>
<evidence type="ECO:0000313" key="12">
    <source>
        <dbReference type="Proteomes" id="UP001489004"/>
    </source>
</evidence>
<feature type="domain" description="PAC" evidence="9">
    <location>
        <begin position="243"/>
        <end position="296"/>
    </location>
</feature>
<proteinExistence type="inferred from homology"/>
<evidence type="ECO:0000256" key="5">
    <source>
        <dbReference type="PIRSR" id="PIRSR623088-3"/>
    </source>
</evidence>
<dbReference type="InterPro" id="IPR003607">
    <property type="entry name" value="HD/PDEase_dom"/>
</dbReference>
<evidence type="ECO:0000256" key="7">
    <source>
        <dbReference type="SAM" id="Coils"/>
    </source>
</evidence>
<feature type="binding site" evidence="4">
    <location>
        <position position="806"/>
    </location>
    <ligand>
        <name>AMP</name>
        <dbReference type="ChEBI" id="CHEBI:456215"/>
    </ligand>
</feature>
<dbReference type="AlphaFoldDB" id="A0AAW1QEA1"/>
<dbReference type="EC" id="3.1.4.-" evidence="6"/>
<dbReference type="SMART" id="SM00471">
    <property type="entry name" value="HDc"/>
    <property type="match status" value="1"/>
</dbReference>
<reference evidence="11 12" key="1">
    <citation type="journal article" date="2024" name="Nat. Commun.">
        <title>Phylogenomics reveals the evolutionary origins of lichenization in chlorophyte algae.</title>
        <authorList>
            <person name="Puginier C."/>
            <person name="Libourel C."/>
            <person name="Otte J."/>
            <person name="Skaloud P."/>
            <person name="Haon M."/>
            <person name="Grisel S."/>
            <person name="Petersen M."/>
            <person name="Berrin J.G."/>
            <person name="Delaux P.M."/>
            <person name="Dal Grande F."/>
            <person name="Keller J."/>
        </authorList>
    </citation>
    <scope>NUCLEOTIDE SEQUENCE [LARGE SCALE GENOMIC DNA]</scope>
    <source>
        <strain evidence="11 12">SAG 2043</strain>
    </source>
</reference>
<dbReference type="PRINTS" id="PR00387">
    <property type="entry name" value="PDIESTERASE1"/>
</dbReference>
<feature type="compositionally biased region" description="Low complexity" evidence="8">
    <location>
        <begin position="709"/>
        <end position="728"/>
    </location>
</feature>
<dbReference type="PROSITE" id="PS50113">
    <property type="entry name" value="PAC"/>
    <property type="match status" value="1"/>
</dbReference>
<gene>
    <name evidence="11" type="ORF">WJX72_001710</name>
</gene>
<dbReference type="PROSITE" id="PS00126">
    <property type="entry name" value="PDEASE_I_1"/>
    <property type="match status" value="1"/>
</dbReference>
<keyword evidence="7" id="KW-0175">Coiled coil</keyword>
<evidence type="ECO:0000256" key="2">
    <source>
        <dbReference type="ARBA" id="ARBA00022801"/>
    </source>
</evidence>
<feature type="active site" description="Proton donor" evidence="3">
    <location>
        <position position="576"/>
    </location>
</feature>
<feature type="binding site" evidence="5">
    <location>
        <position position="619"/>
    </location>
    <ligand>
        <name>Zn(2+)</name>
        <dbReference type="ChEBI" id="CHEBI:29105"/>
        <label>2</label>
    </ligand>
</feature>
<dbReference type="SUPFAM" id="SSF109604">
    <property type="entry name" value="HD-domain/PDEase-like"/>
    <property type="match status" value="1"/>
</dbReference>
<keyword evidence="2 6" id="KW-0378">Hydrolase</keyword>
<evidence type="ECO:0000256" key="4">
    <source>
        <dbReference type="PIRSR" id="PIRSR623088-2"/>
    </source>
</evidence>
<feature type="binding site" evidence="4">
    <location>
        <position position="619"/>
    </location>
    <ligand>
        <name>AMP</name>
        <dbReference type="ChEBI" id="CHEBI:456215"/>
    </ligand>
</feature>
<dbReference type="GO" id="GO:0004114">
    <property type="term" value="F:3',5'-cyclic-nucleotide phosphodiesterase activity"/>
    <property type="evidence" value="ECO:0007669"/>
    <property type="project" value="InterPro"/>
</dbReference>
<dbReference type="GO" id="GO:0007165">
    <property type="term" value="P:signal transduction"/>
    <property type="evidence" value="ECO:0007669"/>
    <property type="project" value="InterPro"/>
</dbReference>
<feature type="binding site" evidence="4">
    <location>
        <position position="754"/>
    </location>
    <ligand>
        <name>AMP</name>
        <dbReference type="ChEBI" id="CHEBI:456215"/>
    </ligand>
</feature>
<sequence>MSEPSTSDPGDVHLALDLKVEYTLEQLELMHLWHTPAYVVDIRLREGEPGWKDTVQVIFANRAATTRFGPIRPQEEVAAILKAATDAEAIARRHLARFALAGATRNVVHAQKIVAVLFSNVQPHEGNLKVLYRNPLIKTDPDQPARRHLLVQMEHAEVDDAVRQAAMQHLSPIQNFLFDQRGLLLMANQRAMQRYGNLRKDGLLTLLDLYKQGVYDKGGLIEMQEAYNLAMENIFVKKLPCHRFTQQRVSHKHPGQTRWVLFEMWPIQDPITNEESVMVSTYNVTSQKELELELKDHKDRLQRENEDLEAKTAILENEKAVMQTQQEELLIEKARLAEKLEAVIHDRFTHKSQINTDTPVDKTLNLLSSIIAGQMPSLHESLELYALLSQSGDLRQPVQLEQQLLDNAHLEEEVGLAMVQLLKGGNAKTVTTGRQAAIAARYASTFTSADMAVVKPPAIPGSRSHTTSLTDEASSPNVEVPRLWSTFRMEDLTGDLGEGVNCGLTTKVEDKLKDAGGNWQYDVFALSAECPERPLSLLTFHLLKQSGLVSEFRLDEAKLSQFLRRIEMGYQDNPYHNRMHAANVVQTTHMLVHYGDLQKRGITSKVTRLASYLAAAIHDYDHKGVNNDFLTKTHHELAITYNDQSPLENHHLAASFRLLLKPQYNFLKALPPEEQQQLRTAIVEEVLSTDMKRHFNLLSNFQGVFQRKNNNNNGSSGSSMPAASAAGPSRSVPWGDLLDEEKSLARQLALKCADIGHLAAPPEQHKKWALMLEEEFFRQGDKEKKANLKVSALMDRSNKGGITRSQVGFFNIVGIPLFQSFVEVFEGAQPLLDNAVQNYRMWQAAEQAATQAAA</sequence>
<dbReference type="CDD" id="cd00077">
    <property type="entry name" value="HDc"/>
    <property type="match status" value="1"/>
</dbReference>
<dbReference type="InterPro" id="IPR002073">
    <property type="entry name" value="PDEase_catalytic_dom"/>
</dbReference>
<protein>
    <recommendedName>
        <fullName evidence="6">Phosphodiesterase</fullName>
        <ecNumber evidence="6">3.1.4.-</ecNumber>
    </recommendedName>
</protein>
<keyword evidence="1 5" id="KW-0479">Metal-binding</keyword>
<feature type="binding site" evidence="5">
    <location>
        <position position="580"/>
    </location>
    <ligand>
        <name>Zn(2+)</name>
        <dbReference type="ChEBI" id="CHEBI:29105"/>
        <label>1</label>
    </ligand>
</feature>
<dbReference type="InterPro" id="IPR036971">
    <property type="entry name" value="PDEase_catalytic_dom_sf"/>
</dbReference>
<keyword evidence="12" id="KW-1185">Reference proteome</keyword>
<name>A0AAW1QEA1_9CHLO</name>
<dbReference type="EMBL" id="JALJOR010000003">
    <property type="protein sequence ID" value="KAK9819731.1"/>
    <property type="molecule type" value="Genomic_DNA"/>
</dbReference>
<comment type="cofactor">
    <cofactor evidence="6">
        <name>a divalent metal cation</name>
        <dbReference type="ChEBI" id="CHEBI:60240"/>
    </cofactor>
    <text evidence="6">Binds 2 divalent metal cations per subunit. Site 1 may preferentially bind zinc ions, while site 2 has a preference for magnesium and/or manganese ions.</text>
</comment>
<dbReference type="InterPro" id="IPR000700">
    <property type="entry name" value="PAS-assoc_C"/>
</dbReference>
<evidence type="ECO:0000259" key="9">
    <source>
        <dbReference type="PROSITE" id="PS50113"/>
    </source>
</evidence>
<feature type="binding site" evidence="5">
    <location>
        <position position="618"/>
    </location>
    <ligand>
        <name>Zn(2+)</name>
        <dbReference type="ChEBI" id="CHEBI:29105"/>
        <label>1</label>
    </ligand>
</feature>
<feature type="coiled-coil region" evidence="7">
    <location>
        <begin position="287"/>
        <end position="325"/>
    </location>
</feature>
<dbReference type="Pfam" id="PF00233">
    <property type="entry name" value="PDEase_I"/>
    <property type="match status" value="1"/>
</dbReference>
<dbReference type="GO" id="GO:0046872">
    <property type="term" value="F:metal ion binding"/>
    <property type="evidence" value="ECO:0007669"/>
    <property type="project" value="UniProtKB-KW"/>
</dbReference>
<comment type="similarity">
    <text evidence="6">Belongs to the cyclic nucleotide phosphodiesterase family.</text>
</comment>
<evidence type="ECO:0000313" key="11">
    <source>
        <dbReference type="EMBL" id="KAK9819731.1"/>
    </source>
</evidence>
<evidence type="ECO:0000256" key="1">
    <source>
        <dbReference type="ARBA" id="ARBA00022723"/>
    </source>
</evidence>
<comment type="caution">
    <text evidence="11">The sequence shown here is derived from an EMBL/GenBank/DDBJ whole genome shotgun (WGS) entry which is preliminary data.</text>
</comment>
<dbReference type="PROSITE" id="PS51845">
    <property type="entry name" value="PDEASE_I_2"/>
    <property type="match status" value="1"/>
</dbReference>
<feature type="region of interest" description="Disordered" evidence="8">
    <location>
        <begin position="708"/>
        <end position="728"/>
    </location>
</feature>
<dbReference type="Gene3D" id="1.10.1300.10">
    <property type="entry name" value="3'5'-cyclic nucleotide phosphodiesterase, catalytic domain"/>
    <property type="match status" value="1"/>
</dbReference>
<evidence type="ECO:0000256" key="8">
    <source>
        <dbReference type="SAM" id="MobiDB-lite"/>
    </source>
</evidence>